<reference evidence="1" key="2">
    <citation type="journal article" date="2015" name="Data Brief">
        <title>Shoot transcriptome of the giant reed, Arundo donax.</title>
        <authorList>
            <person name="Barrero R.A."/>
            <person name="Guerrero F.D."/>
            <person name="Moolhuijzen P."/>
            <person name="Goolsby J.A."/>
            <person name="Tidwell J."/>
            <person name="Bellgard S.E."/>
            <person name="Bellgard M.I."/>
        </authorList>
    </citation>
    <scope>NUCLEOTIDE SEQUENCE</scope>
    <source>
        <tissue evidence="1">Shoot tissue taken approximately 20 cm above the soil surface</tissue>
    </source>
</reference>
<dbReference type="EMBL" id="GBRH01248451">
    <property type="protein sequence ID" value="JAD49444.1"/>
    <property type="molecule type" value="Transcribed_RNA"/>
</dbReference>
<sequence>MVIWIKITHYRLVFTDNGL</sequence>
<dbReference type="AlphaFoldDB" id="A0A0A9ACR9"/>
<reference evidence="1" key="1">
    <citation type="submission" date="2014-09" db="EMBL/GenBank/DDBJ databases">
        <authorList>
            <person name="Magalhaes I.L.F."/>
            <person name="Oliveira U."/>
            <person name="Santos F.R."/>
            <person name="Vidigal T.H.D.A."/>
            <person name="Brescovit A.D."/>
            <person name="Santos A.J."/>
        </authorList>
    </citation>
    <scope>NUCLEOTIDE SEQUENCE</scope>
    <source>
        <tissue evidence="1">Shoot tissue taken approximately 20 cm above the soil surface</tissue>
    </source>
</reference>
<proteinExistence type="predicted"/>
<organism evidence="1">
    <name type="scientific">Arundo donax</name>
    <name type="common">Giant reed</name>
    <name type="synonym">Donax arundinaceus</name>
    <dbReference type="NCBI Taxonomy" id="35708"/>
    <lineage>
        <taxon>Eukaryota</taxon>
        <taxon>Viridiplantae</taxon>
        <taxon>Streptophyta</taxon>
        <taxon>Embryophyta</taxon>
        <taxon>Tracheophyta</taxon>
        <taxon>Spermatophyta</taxon>
        <taxon>Magnoliopsida</taxon>
        <taxon>Liliopsida</taxon>
        <taxon>Poales</taxon>
        <taxon>Poaceae</taxon>
        <taxon>PACMAD clade</taxon>
        <taxon>Arundinoideae</taxon>
        <taxon>Arundineae</taxon>
        <taxon>Arundo</taxon>
    </lineage>
</organism>
<name>A0A0A9ACR9_ARUDO</name>
<evidence type="ECO:0000313" key="1">
    <source>
        <dbReference type="EMBL" id="JAD49444.1"/>
    </source>
</evidence>
<accession>A0A0A9ACR9</accession>
<protein>
    <submittedName>
        <fullName evidence="1">Uncharacterized protein</fullName>
    </submittedName>
</protein>